<dbReference type="EMBL" id="LAZR01057509">
    <property type="protein sequence ID" value="KKK71930.1"/>
    <property type="molecule type" value="Genomic_DNA"/>
</dbReference>
<dbReference type="Pfam" id="PF01551">
    <property type="entry name" value="Peptidase_M23"/>
    <property type="match status" value="1"/>
</dbReference>
<name>A0A0F8YE24_9ZZZZ</name>
<dbReference type="PANTHER" id="PTHR21666:SF270">
    <property type="entry name" value="MUREIN HYDROLASE ACTIVATOR ENVC"/>
    <property type="match status" value="1"/>
</dbReference>
<protein>
    <recommendedName>
        <fullName evidence="1">M23ase beta-sheet core domain-containing protein</fullName>
    </recommendedName>
</protein>
<dbReference type="SUPFAM" id="SSF51261">
    <property type="entry name" value="Duplicated hybrid motif"/>
    <property type="match status" value="1"/>
</dbReference>
<organism evidence="2">
    <name type="scientific">marine sediment metagenome</name>
    <dbReference type="NCBI Taxonomy" id="412755"/>
    <lineage>
        <taxon>unclassified sequences</taxon>
        <taxon>metagenomes</taxon>
        <taxon>ecological metagenomes</taxon>
    </lineage>
</organism>
<dbReference type="AlphaFoldDB" id="A0A0F8YE24"/>
<reference evidence="2" key="1">
    <citation type="journal article" date="2015" name="Nature">
        <title>Complex archaea that bridge the gap between prokaryotes and eukaryotes.</title>
        <authorList>
            <person name="Spang A."/>
            <person name="Saw J.H."/>
            <person name="Jorgensen S.L."/>
            <person name="Zaremba-Niedzwiedzka K."/>
            <person name="Martijn J."/>
            <person name="Lind A.E."/>
            <person name="van Eijk R."/>
            <person name="Schleper C."/>
            <person name="Guy L."/>
            <person name="Ettema T.J."/>
        </authorList>
    </citation>
    <scope>NUCLEOTIDE SEQUENCE</scope>
</reference>
<accession>A0A0F8YE24</accession>
<proteinExistence type="predicted"/>
<dbReference type="GO" id="GO:0004222">
    <property type="term" value="F:metalloendopeptidase activity"/>
    <property type="evidence" value="ECO:0007669"/>
    <property type="project" value="TreeGrafter"/>
</dbReference>
<sequence length="114" mass="12844">GRVVAAAGGIILNHWFNHPVKGKYIEILHDDGSITEYAHLSKSLVHERRTLDDGSVVPWRVEQGEIIGRLGNTGLSKGRLEYKTHLHFALRMTDSETGALRYVNPLKYILIPEE</sequence>
<evidence type="ECO:0000313" key="2">
    <source>
        <dbReference type="EMBL" id="KKK71930.1"/>
    </source>
</evidence>
<comment type="caution">
    <text evidence="2">The sequence shown here is derived from an EMBL/GenBank/DDBJ whole genome shotgun (WGS) entry which is preliminary data.</text>
</comment>
<evidence type="ECO:0000259" key="1">
    <source>
        <dbReference type="Pfam" id="PF01551"/>
    </source>
</evidence>
<feature type="domain" description="M23ase beta-sheet core" evidence="1">
    <location>
        <begin position="3"/>
        <end position="94"/>
    </location>
</feature>
<feature type="non-terminal residue" evidence="2">
    <location>
        <position position="1"/>
    </location>
</feature>
<dbReference type="InterPro" id="IPR016047">
    <property type="entry name" value="M23ase_b-sheet_dom"/>
</dbReference>
<dbReference type="InterPro" id="IPR050570">
    <property type="entry name" value="Cell_wall_metabolism_enzyme"/>
</dbReference>
<dbReference type="InterPro" id="IPR011055">
    <property type="entry name" value="Dup_hybrid_motif"/>
</dbReference>
<dbReference type="PANTHER" id="PTHR21666">
    <property type="entry name" value="PEPTIDASE-RELATED"/>
    <property type="match status" value="1"/>
</dbReference>
<dbReference type="Gene3D" id="2.70.70.10">
    <property type="entry name" value="Glucose Permease (Domain IIA)"/>
    <property type="match status" value="1"/>
</dbReference>
<dbReference type="CDD" id="cd12797">
    <property type="entry name" value="M23_peptidase"/>
    <property type="match status" value="1"/>
</dbReference>
<gene>
    <name evidence="2" type="ORF">LCGC14_2908970</name>
</gene>